<gene>
    <name evidence="1" type="ORF">TELCIR_14582</name>
</gene>
<keyword evidence="2" id="KW-1185">Reference proteome</keyword>
<protein>
    <submittedName>
        <fullName evidence="1">Uncharacterized protein</fullName>
    </submittedName>
</protein>
<proteinExistence type="predicted"/>
<dbReference type="Proteomes" id="UP000230423">
    <property type="component" value="Unassembled WGS sequence"/>
</dbReference>
<evidence type="ECO:0000313" key="2">
    <source>
        <dbReference type="Proteomes" id="UP000230423"/>
    </source>
</evidence>
<name>A0A2G9U0R9_TELCI</name>
<reference evidence="1 2" key="1">
    <citation type="submission" date="2015-09" db="EMBL/GenBank/DDBJ databases">
        <title>Draft genome of the parasitic nematode Teladorsagia circumcincta isolate WARC Sus (inbred).</title>
        <authorList>
            <person name="Mitreva M."/>
        </authorList>
    </citation>
    <scope>NUCLEOTIDE SEQUENCE [LARGE SCALE GENOMIC DNA]</scope>
    <source>
        <strain evidence="1 2">S</strain>
    </source>
</reference>
<evidence type="ECO:0000313" key="1">
    <source>
        <dbReference type="EMBL" id="PIO63805.1"/>
    </source>
</evidence>
<feature type="non-terminal residue" evidence="1">
    <location>
        <position position="1"/>
    </location>
</feature>
<organism evidence="1 2">
    <name type="scientific">Teladorsagia circumcincta</name>
    <name type="common">Brown stomach worm</name>
    <name type="synonym">Ostertagia circumcincta</name>
    <dbReference type="NCBI Taxonomy" id="45464"/>
    <lineage>
        <taxon>Eukaryota</taxon>
        <taxon>Metazoa</taxon>
        <taxon>Ecdysozoa</taxon>
        <taxon>Nematoda</taxon>
        <taxon>Chromadorea</taxon>
        <taxon>Rhabditida</taxon>
        <taxon>Rhabditina</taxon>
        <taxon>Rhabditomorpha</taxon>
        <taxon>Strongyloidea</taxon>
        <taxon>Trichostrongylidae</taxon>
        <taxon>Teladorsagia</taxon>
    </lineage>
</organism>
<dbReference type="EMBL" id="KZ350513">
    <property type="protein sequence ID" value="PIO63805.1"/>
    <property type="molecule type" value="Genomic_DNA"/>
</dbReference>
<dbReference type="AlphaFoldDB" id="A0A2G9U0R9"/>
<sequence length="120" mass="13643">TMDDEYDFAVVNVPSASRSTGYMSSKEMLINYIKNLSKPDLRKLLTPVRDGLLTENTVLHMNTQNFSMDHVVVPITIKDLLDELSPTWKKWIHTIPDIPSFDPLGVGDVAHHHHHDEVPI</sequence>
<dbReference type="OrthoDB" id="5816969at2759"/>
<accession>A0A2G9U0R9</accession>